<comment type="caution">
    <text evidence="3">The sequence shown here is derived from an EMBL/GenBank/DDBJ whole genome shotgun (WGS) entry which is preliminary data.</text>
</comment>
<dbReference type="GO" id="GO:0005739">
    <property type="term" value="C:mitochondrion"/>
    <property type="evidence" value="ECO:0007669"/>
    <property type="project" value="TreeGrafter"/>
</dbReference>
<dbReference type="Pfam" id="PF00171">
    <property type="entry name" value="Aldedh"/>
    <property type="match status" value="1"/>
</dbReference>
<evidence type="ECO:0000256" key="1">
    <source>
        <dbReference type="SAM" id="MobiDB-lite"/>
    </source>
</evidence>
<dbReference type="InterPro" id="IPR010061">
    <property type="entry name" value="MeMal-semiAld_DH"/>
</dbReference>
<accession>A0A7J9F349</accession>
<evidence type="ECO:0000313" key="3">
    <source>
        <dbReference type="EMBL" id="MBA0779611.1"/>
    </source>
</evidence>
<dbReference type="GO" id="GO:0004491">
    <property type="term" value="F:methylmalonate-semialdehyde dehydrogenase (acylating, NAD) activity"/>
    <property type="evidence" value="ECO:0007669"/>
    <property type="project" value="InterPro"/>
</dbReference>
<protein>
    <recommendedName>
        <fullName evidence="2">Aldehyde dehydrogenase domain-containing protein</fullName>
    </recommendedName>
</protein>
<evidence type="ECO:0000313" key="4">
    <source>
        <dbReference type="Proteomes" id="UP000593568"/>
    </source>
</evidence>
<sequence>MLREEELKLRAKALKVNVGSDPGADVGPVISKEVKDKINRLVQCSVDAGARLLLDGRNIVVPGYENGNFIGPTIICDVASNMECYKVGINVPVPIPMPFSSFNGPKAFLAGDNNFVGKSGVHFYTQIRMVAQQWRDLPSVGVSSGLHLSSETDMTSRGVSSGLHPSSERDSLYHRVSPAVSQESEGNSPNHTMLLSTSERDLSNPTITSPPPTADGELPNHGASLVLPPTSEMDMENQDMSRTMSQGRKRDISSRVSSITPYQSERVYTQQSQWKESSAPSERIYIPITSHRNNNAAPTVQRSDTAIGLTQERAYMPTSHKNDGLVPVSNRNRSISPASDQIYMMATTHLNDTMGQRIQRTDAPMFPTSERIYVPATPHRSDHMGSTSQRNDVALRPGSESLYMPATSRRNDNIASASHQADSMPQNSESMYMAPIVQRMYAQNTIISMDDYPNQGPTMTLPTSHRI</sequence>
<dbReference type="AlphaFoldDB" id="A0A7J9F349"/>
<dbReference type="InterPro" id="IPR015590">
    <property type="entry name" value="Aldehyde_DH_dom"/>
</dbReference>
<name>A0A7J9F349_9ROSI</name>
<gene>
    <name evidence="3" type="ORF">Gotri_003852</name>
</gene>
<proteinExistence type="predicted"/>
<dbReference type="PANTHER" id="PTHR43866">
    <property type="entry name" value="MALONATE-SEMIALDEHYDE DEHYDROGENASE"/>
    <property type="match status" value="1"/>
</dbReference>
<dbReference type="PANTHER" id="PTHR43866:SF1">
    <property type="entry name" value="METHYLMALONATE-SEMIALDEHYDE DEHYDROGENASE (COA ACYLATING)"/>
    <property type="match status" value="1"/>
</dbReference>
<dbReference type="SUPFAM" id="SSF53720">
    <property type="entry name" value="ALDH-like"/>
    <property type="match status" value="1"/>
</dbReference>
<keyword evidence="4" id="KW-1185">Reference proteome</keyword>
<dbReference type="Gene3D" id="3.40.309.10">
    <property type="entry name" value="Aldehyde Dehydrogenase, Chain A, domain 2"/>
    <property type="match status" value="1"/>
</dbReference>
<evidence type="ECO:0000259" key="2">
    <source>
        <dbReference type="Pfam" id="PF00171"/>
    </source>
</evidence>
<feature type="domain" description="Aldehyde dehydrogenase" evidence="2">
    <location>
        <begin position="5"/>
        <end position="103"/>
    </location>
</feature>
<feature type="region of interest" description="Disordered" evidence="1">
    <location>
        <begin position="147"/>
        <end position="230"/>
    </location>
</feature>
<dbReference type="InterPro" id="IPR016161">
    <property type="entry name" value="Ald_DH/histidinol_DH"/>
</dbReference>
<organism evidence="3 4">
    <name type="scientific">Gossypium trilobum</name>
    <dbReference type="NCBI Taxonomy" id="34281"/>
    <lineage>
        <taxon>Eukaryota</taxon>
        <taxon>Viridiplantae</taxon>
        <taxon>Streptophyta</taxon>
        <taxon>Embryophyta</taxon>
        <taxon>Tracheophyta</taxon>
        <taxon>Spermatophyta</taxon>
        <taxon>Magnoliopsida</taxon>
        <taxon>eudicotyledons</taxon>
        <taxon>Gunneridae</taxon>
        <taxon>Pentapetalae</taxon>
        <taxon>rosids</taxon>
        <taxon>malvids</taxon>
        <taxon>Malvales</taxon>
        <taxon>Malvaceae</taxon>
        <taxon>Malvoideae</taxon>
        <taxon>Gossypium</taxon>
    </lineage>
</organism>
<dbReference type="GO" id="GO:0006574">
    <property type="term" value="P:L-valine catabolic process"/>
    <property type="evidence" value="ECO:0007669"/>
    <property type="project" value="TreeGrafter"/>
</dbReference>
<dbReference type="InterPro" id="IPR016163">
    <property type="entry name" value="Ald_DH_C"/>
</dbReference>
<dbReference type="EMBL" id="JABEZW010000011">
    <property type="protein sequence ID" value="MBA0779611.1"/>
    <property type="molecule type" value="Genomic_DNA"/>
</dbReference>
<dbReference type="Proteomes" id="UP000593568">
    <property type="component" value="Unassembled WGS sequence"/>
</dbReference>
<dbReference type="GO" id="GO:0006210">
    <property type="term" value="P:thymine catabolic process"/>
    <property type="evidence" value="ECO:0007669"/>
    <property type="project" value="TreeGrafter"/>
</dbReference>
<feature type="compositionally biased region" description="Polar residues" evidence="1">
    <location>
        <begin position="179"/>
        <end position="207"/>
    </location>
</feature>
<reference evidence="3 4" key="1">
    <citation type="journal article" date="2019" name="Genome Biol. Evol.">
        <title>Insights into the evolution of the New World diploid cottons (Gossypium, subgenus Houzingenia) based on genome sequencing.</title>
        <authorList>
            <person name="Grover C.E."/>
            <person name="Arick M.A. 2nd"/>
            <person name="Thrash A."/>
            <person name="Conover J.L."/>
            <person name="Sanders W.S."/>
            <person name="Peterson D.G."/>
            <person name="Frelichowski J.E."/>
            <person name="Scheffler J.A."/>
            <person name="Scheffler B.E."/>
            <person name="Wendel J.F."/>
        </authorList>
    </citation>
    <scope>NUCLEOTIDE SEQUENCE [LARGE SCALE GENOMIC DNA]</scope>
    <source>
        <strain evidence="3">8</strain>
        <tissue evidence="3">Leaf</tissue>
    </source>
</reference>